<evidence type="ECO:0000256" key="5">
    <source>
        <dbReference type="ARBA" id="ARBA00038359"/>
    </source>
</evidence>
<sequence>MPSNPTVELWTLYAFGVSFTILRTYARVVAVGFRELRADDYLIWLAVLIYTAQCSLGHQVGAVARGLANNGMTDAQRSALSHDDPEYTWRTVGSKIQVAGWTTSVCLLWTLKLCMTCFYLRLTNGLERYRTRIHIALGLIVSTFIVVILTIYFSCRPFHHYWQINPDPGNVCQAAISKPILWVSFVSNVSTDIFLLLIPIPMLWKSSLRLLKKMAATLVLSAGLLIIVCATLKSIHVIVDPINGGQLAAAWGTRETFIAVVTTNLPMIFPLLKTWLAPFLPSTFRSSSNNKAYKKPGSGFVTIGGGGGSASSRNRQGPQSAHHITANMTLDNESEEHIVKGNGDVKMQHMRAAGGPQRSLNTIIVSKQVKITTEDYNSDRSAESFQQV</sequence>
<dbReference type="Pfam" id="PF20684">
    <property type="entry name" value="Fung_rhodopsin"/>
    <property type="match status" value="1"/>
</dbReference>
<feature type="transmembrane region" description="Helical" evidence="6">
    <location>
        <begin position="180"/>
        <end position="204"/>
    </location>
</feature>
<keyword evidence="9" id="KW-1185">Reference proteome</keyword>
<comment type="subcellular location">
    <subcellularLocation>
        <location evidence="1">Membrane</location>
        <topology evidence="1">Multi-pass membrane protein</topology>
    </subcellularLocation>
</comment>
<dbReference type="InterPro" id="IPR049326">
    <property type="entry name" value="Rhodopsin_dom_fungi"/>
</dbReference>
<evidence type="ECO:0000256" key="3">
    <source>
        <dbReference type="ARBA" id="ARBA00022989"/>
    </source>
</evidence>
<feature type="transmembrane region" description="Helical" evidence="6">
    <location>
        <begin position="216"/>
        <end position="236"/>
    </location>
</feature>
<keyword evidence="3 6" id="KW-1133">Transmembrane helix</keyword>
<dbReference type="Proteomes" id="UP000800035">
    <property type="component" value="Unassembled WGS sequence"/>
</dbReference>
<feature type="domain" description="Rhodopsin" evidence="7">
    <location>
        <begin position="22"/>
        <end position="273"/>
    </location>
</feature>
<keyword evidence="2 6" id="KW-0812">Transmembrane</keyword>
<keyword evidence="4 6" id="KW-0472">Membrane</keyword>
<dbReference type="EMBL" id="ML976987">
    <property type="protein sequence ID" value="KAF1958356.1"/>
    <property type="molecule type" value="Genomic_DNA"/>
</dbReference>
<dbReference type="OrthoDB" id="4329349at2759"/>
<evidence type="ECO:0000313" key="9">
    <source>
        <dbReference type="Proteomes" id="UP000800035"/>
    </source>
</evidence>
<proteinExistence type="inferred from homology"/>
<evidence type="ECO:0000259" key="7">
    <source>
        <dbReference type="Pfam" id="PF20684"/>
    </source>
</evidence>
<evidence type="ECO:0000256" key="6">
    <source>
        <dbReference type="SAM" id="Phobius"/>
    </source>
</evidence>
<reference evidence="8" key="1">
    <citation type="journal article" date="2020" name="Stud. Mycol.">
        <title>101 Dothideomycetes genomes: a test case for predicting lifestyles and emergence of pathogens.</title>
        <authorList>
            <person name="Haridas S."/>
            <person name="Albert R."/>
            <person name="Binder M."/>
            <person name="Bloem J."/>
            <person name="Labutti K."/>
            <person name="Salamov A."/>
            <person name="Andreopoulos B."/>
            <person name="Baker S."/>
            <person name="Barry K."/>
            <person name="Bills G."/>
            <person name="Bluhm B."/>
            <person name="Cannon C."/>
            <person name="Castanera R."/>
            <person name="Culley D."/>
            <person name="Daum C."/>
            <person name="Ezra D."/>
            <person name="Gonzalez J."/>
            <person name="Henrissat B."/>
            <person name="Kuo A."/>
            <person name="Liang C."/>
            <person name="Lipzen A."/>
            <person name="Lutzoni F."/>
            <person name="Magnuson J."/>
            <person name="Mondo S."/>
            <person name="Nolan M."/>
            <person name="Ohm R."/>
            <person name="Pangilinan J."/>
            <person name="Park H.-J."/>
            <person name="Ramirez L."/>
            <person name="Alfaro M."/>
            <person name="Sun H."/>
            <person name="Tritt A."/>
            <person name="Yoshinaga Y."/>
            <person name="Zwiers L.-H."/>
            <person name="Turgeon B."/>
            <person name="Goodwin S."/>
            <person name="Spatafora J."/>
            <person name="Crous P."/>
            <person name="Grigoriev I."/>
        </authorList>
    </citation>
    <scope>NUCLEOTIDE SEQUENCE</scope>
    <source>
        <strain evidence="8">CBS 675.92</strain>
    </source>
</reference>
<name>A0A6A5U5S7_9PLEO</name>
<evidence type="ECO:0000256" key="4">
    <source>
        <dbReference type="ARBA" id="ARBA00023136"/>
    </source>
</evidence>
<dbReference type="AlphaFoldDB" id="A0A6A5U5S7"/>
<feature type="transmembrane region" description="Helical" evidence="6">
    <location>
        <begin position="12"/>
        <end position="30"/>
    </location>
</feature>
<feature type="transmembrane region" description="Helical" evidence="6">
    <location>
        <begin position="98"/>
        <end position="121"/>
    </location>
</feature>
<evidence type="ECO:0000256" key="2">
    <source>
        <dbReference type="ARBA" id="ARBA00022692"/>
    </source>
</evidence>
<dbReference type="GO" id="GO:0016020">
    <property type="term" value="C:membrane"/>
    <property type="evidence" value="ECO:0007669"/>
    <property type="project" value="UniProtKB-SubCell"/>
</dbReference>
<dbReference type="PANTHER" id="PTHR33048:SF105">
    <property type="match status" value="1"/>
</dbReference>
<comment type="similarity">
    <text evidence="5">Belongs to the SAT4 family.</text>
</comment>
<dbReference type="PANTHER" id="PTHR33048">
    <property type="entry name" value="PTH11-LIKE INTEGRAL MEMBRANE PROTEIN (AFU_ORTHOLOGUE AFUA_5G11245)"/>
    <property type="match status" value="1"/>
</dbReference>
<organism evidence="8 9">
    <name type="scientific">Byssothecium circinans</name>
    <dbReference type="NCBI Taxonomy" id="147558"/>
    <lineage>
        <taxon>Eukaryota</taxon>
        <taxon>Fungi</taxon>
        <taxon>Dikarya</taxon>
        <taxon>Ascomycota</taxon>
        <taxon>Pezizomycotina</taxon>
        <taxon>Dothideomycetes</taxon>
        <taxon>Pleosporomycetidae</taxon>
        <taxon>Pleosporales</taxon>
        <taxon>Massarineae</taxon>
        <taxon>Massarinaceae</taxon>
        <taxon>Byssothecium</taxon>
    </lineage>
</organism>
<dbReference type="InterPro" id="IPR052337">
    <property type="entry name" value="SAT4-like"/>
</dbReference>
<feature type="transmembrane region" description="Helical" evidence="6">
    <location>
        <begin position="133"/>
        <end position="153"/>
    </location>
</feature>
<evidence type="ECO:0000256" key="1">
    <source>
        <dbReference type="ARBA" id="ARBA00004141"/>
    </source>
</evidence>
<feature type="transmembrane region" description="Helical" evidence="6">
    <location>
        <begin position="42"/>
        <end position="64"/>
    </location>
</feature>
<evidence type="ECO:0000313" key="8">
    <source>
        <dbReference type="EMBL" id="KAF1958356.1"/>
    </source>
</evidence>
<accession>A0A6A5U5S7</accession>
<protein>
    <recommendedName>
        <fullName evidence="7">Rhodopsin domain-containing protein</fullName>
    </recommendedName>
</protein>
<gene>
    <name evidence="8" type="ORF">CC80DRAFT_534123</name>
</gene>